<gene>
    <name evidence="2" type="ORF">Lwal_1016</name>
</gene>
<evidence type="ECO:0000313" key="2">
    <source>
        <dbReference type="EMBL" id="KTD81764.1"/>
    </source>
</evidence>
<organism evidence="2 3">
    <name type="scientific">Legionella waltersii</name>
    <dbReference type="NCBI Taxonomy" id="66969"/>
    <lineage>
        <taxon>Bacteria</taxon>
        <taxon>Pseudomonadati</taxon>
        <taxon>Pseudomonadota</taxon>
        <taxon>Gammaproteobacteria</taxon>
        <taxon>Legionellales</taxon>
        <taxon>Legionellaceae</taxon>
        <taxon>Legionella</taxon>
    </lineage>
</organism>
<dbReference type="InterPro" id="IPR001920">
    <property type="entry name" value="Asp/Glu_race"/>
</dbReference>
<dbReference type="InterPro" id="IPR015942">
    <property type="entry name" value="Asp/Glu/hydantoin_racemase"/>
</dbReference>
<dbReference type="PATRIC" id="fig|66969.6.peg.1111"/>
<dbReference type="EC" id="5.1.1.13" evidence="2"/>
<comment type="caution">
    <text evidence="2">The sequence shown here is derived from an EMBL/GenBank/DDBJ whole genome shotgun (WGS) entry which is preliminary data.</text>
</comment>
<evidence type="ECO:0000256" key="1">
    <source>
        <dbReference type="ARBA" id="ARBA00023235"/>
    </source>
</evidence>
<dbReference type="Proteomes" id="UP000054729">
    <property type="component" value="Unassembled WGS sequence"/>
</dbReference>
<accession>A0A0W1AKA8</accession>
<dbReference type="PANTHER" id="PTHR21198:SF7">
    <property type="entry name" value="ASPARTATE-GLUTAMATE RACEMASE FAMILY"/>
    <property type="match status" value="1"/>
</dbReference>
<dbReference type="STRING" id="66969.Lwal_1016"/>
<dbReference type="GO" id="GO:0047689">
    <property type="term" value="F:aspartate racemase activity"/>
    <property type="evidence" value="ECO:0007669"/>
    <property type="project" value="UniProtKB-EC"/>
</dbReference>
<dbReference type="RefSeq" id="WP_058479827.1">
    <property type="nucleotide sequence ID" value="NZ_CAAAIQ010000031.1"/>
</dbReference>
<name>A0A0W1AKA8_9GAMM</name>
<reference evidence="2 3" key="1">
    <citation type="submission" date="2015-11" db="EMBL/GenBank/DDBJ databases">
        <title>Genomic analysis of 38 Legionella species identifies large and diverse effector repertoires.</title>
        <authorList>
            <person name="Burstein D."/>
            <person name="Amaro F."/>
            <person name="Zusman T."/>
            <person name="Lifshitz Z."/>
            <person name="Cohen O."/>
            <person name="Gilbert J.A."/>
            <person name="Pupko T."/>
            <person name="Shuman H.A."/>
            <person name="Segal G."/>
        </authorList>
    </citation>
    <scope>NUCLEOTIDE SEQUENCE [LARGE SCALE GENOMIC DNA]</scope>
    <source>
        <strain evidence="2 3">ATCC 51914</strain>
    </source>
</reference>
<dbReference type="PANTHER" id="PTHR21198">
    <property type="entry name" value="GLUTAMATE RACEMASE"/>
    <property type="match status" value="1"/>
</dbReference>
<dbReference type="SUPFAM" id="SSF53681">
    <property type="entry name" value="Aspartate/glutamate racemase"/>
    <property type="match status" value="2"/>
</dbReference>
<sequence>MPRPVIGLVCKDLKMGVSFYQQLEAMMAILWPDETQRPIIYGEFGLDSSSTADVVKSKSCDCIFNLSPEVVVDSGDLPELPKKTKNLMNELRSQSGVVLTAQEARIFHKLCLRMGEYTPPAQPKVDDHNVVSVIGGMGPIAGANFLRSLAESLDDIDVDEETTIKLYSNPQLPGKHIPSNECIDCIKHTADYLGRFRDFVNNAKGVLVAPCNTFHTNVPNLSYISAINEKILHIVKQVETRMFSDDRFQTVAVMGAERTVDKGLYEGIFEGSGKTIFSLKDHPKYKKLVQEGINLVKAGQATAGGDKFREVIDFIKEKSPGSPIILGCTEIVVGCKAVGMVIEYPLYDSASILAEATAQQVLLSSSEPRNEQFQESRDIDHFVFSLKQNITRFQLLESKNGRNIDDKCEELLEKITQIFTDNKKAPIQKYKEILKILISDFVDPKMNSQLRPLLGKLISPELPNLDLAQLKEFSAQLDKLPEPQAEVQVQLAAKGSE</sequence>
<dbReference type="Gene3D" id="3.40.50.1860">
    <property type="match status" value="2"/>
</dbReference>
<protein>
    <submittedName>
        <fullName evidence="2">Aspartate racemase</fullName>
        <ecNumber evidence="2">5.1.1.13</ecNumber>
    </submittedName>
</protein>
<dbReference type="AlphaFoldDB" id="A0A0W1AKA8"/>
<dbReference type="OrthoDB" id="9803739at2"/>
<keyword evidence="3" id="KW-1185">Reference proteome</keyword>
<dbReference type="EMBL" id="LNZB01000020">
    <property type="protein sequence ID" value="KTD81764.1"/>
    <property type="molecule type" value="Genomic_DNA"/>
</dbReference>
<evidence type="ECO:0000313" key="3">
    <source>
        <dbReference type="Proteomes" id="UP000054729"/>
    </source>
</evidence>
<proteinExistence type="predicted"/>
<dbReference type="Pfam" id="PF01177">
    <property type="entry name" value="Asp_Glu_race"/>
    <property type="match status" value="1"/>
</dbReference>
<keyword evidence="1 2" id="KW-0413">Isomerase</keyword>